<evidence type="ECO:0000313" key="1">
    <source>
        <dbReference type="EMBL" id="CAH0717103.1"/>
    </source>
</evidence>
<sequence>MSPWKPTSKFSSIINDLHTIEVKIDDEDKICYNLLSLLPKEYDPVVTSIETMATEKRLTFDFVKARLLDAETKIITNKDKTDQENAFITCFTCGKPGHKIYEYKDKTNEREPHRAGAVGDLPAEVAELHEDTPHEVEDKSFLGFSWANSLHHRPYLCLQAKMKVKSEPIAQYTLSPPAADKAWRHNPAACMKRIMSATCARACCPPNCWRLEYACAQLSQTPRS</sequence>
<keyword evidence="2" id="KW-1185">Reference proteome</keyword>
<feature type="non-terminal residue" evidence="1">
    <location>
        <position position="224"/>
    </location>
</feature>
<organism evidence="1 2">
    <name type="scientific">Brenthis ino</name>
    <name type="common">lesser marbled fritillary</name>
    <dbReference type="NCBI Taxonomy" id="405034"/>
    <lineage>
        <taxon>Eukaryota</taxon>
        <taxon>Metazoa</taxon>
        <taxon>Ecdysozoa</taxon>
        <taxon>Arthropoda</taxon>
        <taxon>Hexapoda</taxon>
        <taxon>Insecta</taxon>
        <taxon>Pterygota</taxon>
        <taxon>Neoptera</taxon>
        <taxon>Endopterygota</taxon>
        <taxon>Lepidoptera</taxon>
        <taxon>Glossata</taxon>
        <taxon>Ditrysia</taxon>
        <taxon>Papilionoidea</taxon>
        <taxon>Nymphalidae</taxon>
        <taxon>Heliconiinae</taxon>
        <taxon>Argynnini</taxon>
        <taxon>Brenthis</taxon>
    </lineage>
</organism>
<gene>
    <name evidence="1" type="ORF">BINO364_LOCUS3745</name>
</gene>
<protein>
    <submittedName>
        <fullName evidence="1">Uncharacterized protein</fullName>
    </submittedName>
</protein>
<proteinExistence type="predicted"/>
<name>A0A8J9V6U8_9NEOP</name>
<dbReference type="AlphaFoldDB" id="A0A8J9V6U8"/>
<reference evidence="1" key="1">
    <citation type="submission" date="2021-12" db="EMBL/GenBank/DDBJ databases">
        <authorList>
            <person name="Martin H S."/>
        </authorList>
    </citation>
    <scope>NUCLEOTIDE SEQUENCE</scope>
</reference>
<dbReference type="Pfam" id="PF14223">
    <property type="entry name" value="Retrotran_gag_2"/>
    <property type="match status" value="1"/>
</dbReference>
<dbReference type="Proteomes" id="UP000838878">
    <property type="component" value="Chromosome 11"/>
</dbReference>
<dbReference type="OrthoDB" id="7478066at2759"/>
<evidence type="ECO:0000313" key="2">
    <source>
        <dbReference type="Proteomes" id="UP000838878"/>
    </source>
</evidence>
<accession>A0A8J9V6U8</accession>
<dbReference type="EMBL" id="OV170231">
    <property type="protein sequence ID" value="CAH0717103.1"/>
    <property type="molecule type" value="Genomic_DNA"/>
</dbReference>